<organism evidence="2 3">
    <name type="scientific">Rhodovastum atsumiense</name>
    <dbReference type="NCBI Taxonomy" id="504468"/>
    <lineage>
        <taxon>Bacteria</taxon>
        <taxon>Pseudomonadati</taxon>
        <taxon>Pseudomonadota</taxon>
        <taxon>Alphaproteobacteria</taxon>
        <taxon>Acetobacterales</taxon>
        <taxon>Acetobacteraceae</taxon>
        <taxon>Rhodovastum</taxon>
    </lineage>
</organism>
<sequence length="101" mass="10984">MSDHGRGLLVLAMAAAMAVPAAGAWAACDTPDARTTTRARYNQAMIGWRTNNPDAYAGVQEQMKKDLAVAGRRGELPQCQVWERYIRLSKRPAPVGDLIGE</sequence>
<keyword evidence="1" id="KW-0732">Signal</keyword>
<dbReference type="EMBL" id="VWPK01000055">
    <property type="protein sequence ID" value="KAA5609247.1"/>
    <property type="molecule type" value="Genomic_DNA"/>
</dbReference>
<dbReference type="Proteomes" id="UP000325255">
    <property type="component" value="Unassembled WGS sequence"/>
</dbReference>
<keyword evidence="3" id="KW-1185">Reference proteome</keyword>
<reference evidence="2 3" key="1">
    <citation type="submission" date="2019-09" db="EMBL/GenBank/DDBJ databases">
        <title>Genome sequence of Rhodovastum atsumiense, a diverse member of the Acetobacteraceae family of non-sulfur purple photosynthetic bacteria.</title>
        <authorList>
            <person name="Meyer T."/>
            <person name="Kyndt J."/>
        </authorList>
    </citation>
    <scope>NUCLEOTIDE SEQUENCE [LARGE SCALE GENOMIC DNA]</scope>
    <source>
        <strain evidence="2 3">DSM 21279</strain>
    </source>
</reference>
<proteinExistence type="predicted"/>
<feature type="chain" id="PRO_5024410757" evidence="1">
    <location>
        <begin position="27"/>
        <end position="101"/>
    </location>
</feature>
<dbReference type="PROSITE" id="PS51257">
    <property type="entry name" value="PROKAR_LIPOPROTEIN"/>
    <property type="match status" value="1"/>
</dbReference>
<dbReference type="RefSeq" id="WP_150044005.1">
    <property type="nucleotide sequence ID" value="NZ_OW485601.1"/>
</dbReference>
<name>A0A5M6IMQ7_9PROT</name>
<dbReference type="AlphaFoldDB" id="A0A5M6IMQ7"/>
<accession>A0A5M6IMQ7</accession>
<comment type="caution">
    <text evidence="2">The sequence shown here is derived from an EMBL/GenBank/DDBJ whole genome shotgun (WGS) entry which is preliminary data.</text>
</comment>
<evidence type="ECO:0000256" key="1">
    <source>
        <dbReference type="SAM" id="SignalP"/>
    </source>
</evidence>
<feature type="signal peptide" evidence="1">
    <location>
        <begin position="1"/>
        <end position="26"/>
    </location>
</feature>
<evidence type="ECO:0000313" key="3">
    <source>
        <dbReference type="Proteomes" id="UP000325255"/>
    </source>
</evidence>
<gene>
    <name evidence="2" type="ORF">F1189_25045</name>
</gene>
<evidence type="ECO:0000313" key="2">
    <source>
        <dbReference type="EMBL" id="KAA5609247.1"/>
    </source>
</evidence>
<protein>
    <submittedName>
        <fullName evidence="2">Uncharacterized protein</fullName>
    </submittedName>
</protein>